<evidence type="ECO:0000313" key="2">
    <source>
        <dbReference type="EMBL" id="SNQ59987.1"/>
    </source>
</evidence>
<evidence type="ECO:0000256" key="1">
    <source>
        <dbReference type="SAM" id="MobiDB-lite"/>
    </source>
</evidence>
<name>A0A284VLB2_9EURY</name>
<protein>
    <submittedName>
        <fullName evidence="2">Uncharacterized protein</fullName>
    </submittedName>
</protein>
<dbReference type="AlphaFoldDB" id="A0A284VLB2"/>
<organism evidence="2 3">
    <name type="scientific">Candidatus Methanoperedens nitratireducens</name>
    <dbReference type="NCBI Taxonomy" id="1392998"/>
    <lineage>
        <taxon>Archaea</taxon>
        <taxon>Methanobacteriati</taxon>
        <taxon>Methanobacteriota</taxon>
        <taxon>Stenosarchaea group</taxon>
        <taxon>Methanomicrobia</taxon>
        <taxon>Methanosarcinales</taxon>
        <taxon>ANME-2 cluster</taxon>
        <taxon>Candidatus Methanoperedentaceae</taxon>
        <taxon>Candidatus Methanoperedens</taxon>
    </lineage>
</organism>
<feature type="region of interest" description="Disordered" evidence="1">
    <location>
        <begin position="1"/>
        <end position="36"/>
    </location>
</feature>
<feature type="compositionally biased region" description="Polar residues" evidence="1">
    <location>
        <begin position="1"/>
        <end position="12"/>
    </location>
</feature>
<accession>A0A284VLB2</accession>
<dbReference type="Proteomes" id="UP000218615">
    <property type="component" value="Unassembled WGS sequence"/>
</dbReference>
<reference evidence="3" key="1">
    <citation type="submission" date="2017-06" db="EMBL/GenBank/DDBJ databases">
        <authorList>
            <person name="Cremers G."/>
        </authorList>
    </citation>
    <scope>NUCLEOTIDE SEQUENCE [LARGE SCALE GENOMIC DNA]</scope>
</reference>
<keyword evidence="3" id="KW-1185">Reference proteome</keyword>
<proteinExistence type="predicted"/>
<sequence>MPTEATYASTAPSIGPTHGIQTMPRDMPRKNPPKSPCSVVFDEERSKKPTLFLSPCVMELDILINSAFISSSKSTAPIPIMNRMDKLRRVSAKLPKAAPKPDTSVPITVKLSVMPDTIATGLSLPPAEPDITAGTRGRQHGLSIVTKPAMKTRIIEGAVGSTLIFSPPL</sequence>
<dbReference type="EMBL" id="FZMP01000058">
    <property type="protein sequence ID" value="SNQ59987.1"/>
    <property type="molecule type" value="Genomic_DNA"/>
</dbReference>
<evidence type="ECO:0000313" key="3">
    <source>
        <dbReference type="Proteomes" id="UP000218615"/>
    </source>
</evidence>
<gene>
    <name evidence="2" type="ORF">MNV_1500001</name>
</gene>